<dbReference type="AlphaFoldDB" id="A0A811L6P8"/>
<proteinExistence type="predicted"/>
<dbReference type="EMBL" id="CAJFDH010000005">
    <property type="protein sequence ID" value="CAD5222801.1"/>
    <property type="molecule type" value="Genomic_DNA"/>
</dbReference>
<comment type="caution">
    <text evidence="1">The sequence shown here is derived from an EMBL/GenBank/DDBJ whole genome shotgun (WGS) entry which is preliminary data.</text>
</comment>
<protein>
    <recommendedName>
        <fullName evidence="3">Pepsin inhibitor-3-like repeated domain-containing protein</fullName>
    </recommendedName>
</protein>
<dbReference type="Proteomes" id="UP000783686">
    <property type="component" value="Unassembled WGS sequence"/>
</dbReference>
<sequence length="98" mass="11072">MLSMDAIMCRNVITFEDVHMVNSPGCTVSGDMLVECDGTEREVSAEERLALDYYKEVIRKWNEDLGKFLGQARKNTNAKSFAVPDYPQFPPICKSCSE</sequence>
<gene>
    <name evidence="1" type="ORF">BOKJ2_LOCUS9825</name>
</gene>
<organism evidence="1 2">
    <name type="scientific">Bursaphelenchus okinawaensis</name>
    <dbReference type="NCBI Taxonomy" id="465554"/>
    <lineage>
        <taxon>Eukaryota</taxon>
        <taxon>Metazoa</taxon>
        <taxon>Ecdysozoa</taxon>
        <taxon>Nematoda</taxon>
        <taxon>Chromadorea</taxon>
        <taxon>Rhabditida</taxon>
        <taxon>Tylenchina</taxon>
        <taxon>Tylenchomorpha</taxon>
        <taxon>Aphelenchoidea</taxon>
        <taxon>Aphelenchoididae</taxon>
        <taxon>Bursaphelenchus</taxon>
    </lineage>
</organism>
<keyword evidence="2" id="KW-1185">Reference proteome</keyword>
<evidence type="ECO:0008006" key="3">
    <source>
        <dbReference type="Google" id="ProtNLM"/>
    </source>
</evidence>
<accession>A0A811L6P8</accession>
<name>A0A811L6P8_9BILA</name>
<dbReference type="Proteomes" id="UP000614601">
    <property type="component" value="Unassembled WGS sequence"/>
</dbReference>
<evidence type="ECO:0000313" key="1">
    <source>
        <dbReference type="EMBL" id="CAD5222801.1"/>
    </source>
</evidence>
<dbReference type="InterPro" id="IPR038412">
    <property type="entry name" value="Pepsin-I3_sf"/>
</dbReference>
<dbReference type="Gene3D" id="3.30.1120.50">
    <property type="entry name" value="Pepsin inhibitor-3"/>
    <property type="match status" value="1"/>
</dbReference>
<evidence type="ECO:0000313" key="2">
    <source>
        <dbReference type="Proteomes" id="UP000614601"/>
    </source>
</evidence>
<reference evidence="1" key="1">
    <citation type="submission" date="2020-09" db="EMBL/GenBank/DDBJ databases">
        <authorList>
            <person name="Kikuchi T."/>
        </authorList>
    </citation>
    <scope>NUCLEOTIDE SEQUENCE</scope>
    <source>
        <strain evidence="1">SH1</strain>
    </source>
</reference>
<dbReference type="EMBL" id="CAJFCW020000005">
    <property type="protein sequence ID" value="CAG9116833.1"/>
    <property type="molecule type" value="Genomic_DNA"/>
</dbReference>